<protein>
    <recommendedName>
        <fullName evidence="4">Potassium ABC transporter ATPase</fullName>
    </recommendedName>
</protein>
<keyword evidence="1" id="KW-0472">Membrane</keyword>
<evidence type="ECO:0000313" key="3">
    <source>
        <dbReference type="Proteomes" id="UP000295169"/>
    </source>
</evidence>
<evidence type="ECO:0008006" key="4">
    <source>
        <dbReference type="Google" id="ProtNLM"/>
    </source>
</evidence>
<proteinExistence type="predicted"/>
<dbReference type="Proteomes" id="UP000295169">
    <property type="component" value="Unassembled WGS sequence"/>
</dbReference>
<dbReference type="EMBL" id="SMMU01000005">
    <property type="protein sequence ID" value="TCL33130.1"/>
    <property type="molecule type" value="Genomic_DNA"/>
</dbReference>
<evidence type="ECO:0000313" key="2">
    <source>
        <dbReference type="EMBL" id="TCL33130.1"/>
    </source>
</evidence>
<evidence type="ECO:0000256" key="1">
    <source>
        <dbReference type="SAM" id="Phobius"/>
    </source>
</evidence>
<accession>A0A4R1PT28</accession>
<feature type="transmembrane region" description="Helical" evidence="1">
    <location>
        <begin position="6"/>
        <end position="23"/>
    </location>
</feature>
<sequence>MDLVYLGAIGLFFALMVGFAVGCDRLGGRR</sequence>
<reference evidence="2 3" key="1">
    <citation type="submission" date="2019-03" db="EMBL/GenBank/DDBJ databases">
        <title>Genomic Encyclopedia of Type Strains, Phase IV (KMG-IV): sequencing the most valuable type-strain genomes for metagenomic binning, comparative biology and taxonomic classification.</title>
        <authorList>
            <person name="Goeker M."/>
        </authorList>
    </citation>
    <scope>NUCLEOTIDE SEQUENCE [LARGE SCALE GENOMIC DNA]</scope>
    <source>
        <strain evidence="2 3">DSM 2286</strain>
    </source>
</reference>
<keyword evidence="1" id="KW-0812">Transmembrane</keyword>
<gene>
    <name evidence="2" type="ORF">EV691_10598</name>
</gene>
<dbReference type="AlphaFoldDB" id="A0A4R1PT28"/>
<comment type="caution">
    <text evidence="2">The sequence shown here is derived from an EMBL/GenBank/DDBJ whole genome shotgun (WGS) entry which is preliminary data.</text>
</comment>
<keyword evidence="1" id="KW-1133">Transmembrane helix</keyword>
<name>A0A4R1PT28_9GAMM</name>
<organism evidence="2 3">
    <name type="scientific">Azotobacter chroococcum</name>
    <dbReference type="NCBI Taxonomy" id="353"/>
    <lineage>
        <taxon>Bacteria</taxon>
        <taxon>Pseudomonadati</taxon>
        <taxon>Pseudomonadota</taxon>
        <taxon>Gammaproteobacteria</taxon>
        <taxon>Pseudomonadales</taxon>
        <taxon>Pseudomonadaceae</taxon>
        <taxon>Azotobacter</taxon>
    </lineage>
</organism>